<evidence type="ECO:0000313" key="1">
    <source>
        <dbReference type="EMBL" id="PKK62167.1"/>
    </source>
</evidence>
<protein>
    <submittedName>
        <fullName evidence="1">Uncharacterized protein</fullName>
    </submittedName>
</protein>
<comment type="caution">
    <text evidence="1">The sequence shown here is derived from an EMBL/GenBank/DDBJ whole genome shotgun (WGS) entry which is preliminary data.</text>
</comment>
<accession>A0A2N1MKJ6</accession>
<dbReference type="Proteomes" id="UP000233469">
    <property type="component" value="Unassembled WGS sequence"/>
</dbReference>
<organism evidence="1 2">
    <name type="scientific">Rhizophagus irregularis</name>
    <dbReference type="NCBI Taxonomy" id="588596"/>
    <lineage>
        <taxon>Eukaryota</taxon>
        <taxon>Fungi</taxon>
        <taxon>Fungi incertae sedis</taxon>
        <taxon>Mucoromycota</taxon>
        <taxon>Glomeromycotina</taxon>
        <taxon>Glomeromycetes</taxon>
        <taxon>Glomerales</taxon>
        <taxon>Glomeraceae</taxon>
        <taxon>Rhizophagus</taxon>
    </lineage>
</organism>
<reference evidence="1 2" key="2">
    <citation type="submission" date="2017-10" db="EMBL/GenBank/DDBJ databases">
        <title>Extensive intraspecific genome diversity in a model arbuscular mycorrhizal fungus.</title>
        <authorList>
            <person name="Chen E.C.H."/>
            <person name="Morin E."/>
            <person name="Baudet D."/>
            <person name="Noel J."/>
            <person name="Ndikumana S."/>
            <person name="Charron P."/>
            <person name="St-Onge C."/>
            <person name="Giorgi J."/>
            <person name="Grigoriev I.V."/>
            <person name="Roux C."/>
            <person name="Martin F.M."/>
            <person name="Corradi N."/>
        </authorList>
    </citation>
    <scope>NUCLEOTIDE SEQUENCE [LARGE SCALE GENOMIC DNA]</scope>
    <source>
        <strain evidence="1 2">C2</strain>
    </source>
</reference>
<reference evidence="1 2" key="1">
    <citation type="submission" date="2016-04" db="EMBL/GenBank/DDBJ databases">
        <title>Genome analyses suggest a sexual origin of heterokaryosis in a supposedly ancient asexual fungus.</title>
        <authorList>
            <person name="Ropars J."/>
            <person name="Sedzielewska K."/>
            <person name="Noel J."/>
            <person name="Charron P."/>
            <person name="Farinelli L."/>
            <person name="Marton T."/>
            <person name="Kruger M."/>
            <person name="Pelin A."/>
            <person name="Brachmann A."/>
            <person name="Corradi N."/>
        </authorList>
    </citation>
    <scope>NUCLEOTIDE SEQUENCE [LARGE SCALE GENOMIC DNA]</scope>
    <source>
        <strain evidence="1 2">C2</strain>
    </source>
</reference>
<proteinExistence type="predicted"/>
<dbReference type="EMBL" id="LLXL01002003">
    <property type="protein sequence ID" value="PKK62167.1"/>
    <property type="molecule type" value="Genomic_DNA"/>
</dbReference>
<feature type="non-terminal residue" evidence="1">
    <location>
        <position position="63"/>
    </location>
</feature>
<dbReference type="AlphaFoldDB" id="A0A2N1MKJ6"/>
<evidence type="ECO:0000313" key="2">
    <source>
        <dbReference type="Proteomes" id="UP000233469"/>
    </source>
</evidence>
<sequence>MIFDFNRKIRHIQFGISVLGKLFTSFDYEMRKNDLEFMLEILNGERENPIPNTNSKFVVLYKR</sequence>
<gene>
    <name evidence="1" type="ORF">RhiirC2_759901</name>
</gene>
<name>A0A2N1MKJ6_9GLOM</name>